<gene>
    <name evidence="1" type="ORF">PACLA_8A052048</name>
</gene>
<accession>A0A6S7IXL0</accession>
<reference evidence="1" key="1">
    <citation type="submission" date="2020-04" db="EMBL/GenBank/DDBJ databases">
        <authorList>
            <person name="Alioto T."/>
            <person name="Alioto T."/>
            <person name="Gomez Garrido J."/>
        </authorList>
    </citation>
    <scope>NUCLEOTIDE SEQUENCE</scope>
    <source>
        <strain evidence="1">A484AB</strain>
    </source>
</reference>
<evidence type="ECO:0000313" key="2">
    <source>
        <dbReference type="Proteomes" id="UP001152795"/>
    </source>
</evidence>
<comment type="caution">
    <text evidence="1">The sequence shown here is derived from an EMBL/GenBank/DDBJ whole genome shotgun (WGS) entry which is preliminary data.</text>
</comment>
<sequence length="115" mass="12995">MSVSDKNEIMLSSFGVVAAVQIYTEEGNLKLKIKPQAGQKVHGVAFHFISRKIIVLSYIEKKDYHCLHCYSEAGELEASMFYRKITDCENERFPKITSHPSGPVVIVRGKSITYI</sequence>
<protein>
    <submittedName>
        <fullName evidence="1">Uncharacterized protein</fullName>
    </submittedName>
</protein>
<proteinExistence type="predicted"/>
<dbReference type="AlphaFoldDB" id="A0A6S7IXL0"/>
<keyword evidence="2" id="KW-1185">Reference proteome</keyword>
<organism evidence="1 2">
    <name type="scientific">Paramuricea clavata</name>
    <name type="common">Red gorgonian</name>
    <name type="synonym">Violescent sea-whip</name>
    <dbReference type="NCBI Taxonomy" id="317549"/>
    <lineage>
        <taxon>Eukaryota</taxon>
        <taxon>Metazoa</taxon>
        <taxon>Cnidaria</taxon>
        <taxon>Anthozoa</taxon>
        <taxon>Octocorallia</taxon>
        <taxon>Malacalcyonacea</taxon>
        <taxon>Plexauridae</taxon>
        <taxon>Paramuricea</taxon>
    </lineage>
</organism>
<dbReference type="EMBL" id="CACRXK020006713">
    <property type="protein sequence ID" value="CAB4010221.1"/>
    <property type="molecule type" value="Genomic_DNA"/>
</dbReference>
<dbReference type="Proteomes" id="UP001152795">
    <property type="component" value="Unassembled WGS sequence"/>
</dbReference>
<name>A0A6S7IXL0_PARCT</name>
<evidence type="ECO:0000313" key="1">
    <source>
        <dbReference type="EMBL" id="CAB4010221.1"/>
    </source>
</evidence>